<reference evidence="3" key="1">
    <citation type="submission" date="2021-10" db="EMBL/GenBank/DDBJ databases">
        <title>Novel species in genus Arthrobacter.</title>
        <authorList>
            <person name="Liu Y."/>
        </authorList>
    </citation>
    <scope>NUCLEOTIDE SEQUENCE</scope>
    <source>
        <strain evidence="5">zg-Y462</strain>
        <strain evidence="3">Zg-Y462</strain>
    </source>
</reference>
<feature type="transmembrane region" description="Helical" evidence="2">
    <location>
        <begin position="108"/>
        <end position="130"/>
    </location>
</feature>
<feature type="transmembrane region" description="Helical" evidence="2">
    <location>
        <begin position="57"/>
        <end position="76"/>
    </location>
</feature>
<dbReference type="Proteomes" id="UP000829758">
    <property type="component" value="Chromosome"/>
</dbReference>
<evidence type="ECO:0000313" key="3">
    <source>
        <dbReference type="EMBL" id="MCC3272646.1"/>
    </source>
</evidence>
<accession>A0A9X1M7G6</accession>
<sequence>MRTGNTSPASGTPVRTPPPPILRIAAATWLVAAALLGTAGVSFIVSARTQHQDSTALILLGALVLVLSAVSVYSVLRLRAGKRSARETLTSIALIAGFPLLFRGPTLIAVGVILLASAALLWMPASNRFFQQRDPRKRPAGTRIPRRALPPGGGKR</sequence>
<keyword evidence="2" id="KW-0812">Transmembrane</keyword>
<dbReference type="EMBL" id="JAJFZT010000005">
    <property type="protein sequence ID" value="MCC3272646.1"/>
    <property type="molecule type" value="Genomic_DNA"/>
</dbReference>
<evidence type="ECO:0000313" key="4">
    <source>
        <dbReference type="EMBL" id="UON91510.1"/>
    </source>
</evidence>
<evidence type="ECO:0000256" key="1">
    <source>
        <dbReference type="SAM" id="MobiDB-lite"/>
    </source>
</evidence>
<dbReference type="RefSeq" id="WP_227928732.1">
    <property type="nucleotide sequence ID" value="NZ_CP094984.1"/>
</dbReference>
<feature type="transmembrane region" description="Helical" evidence="2">
    <location>
        <begin position="21"/>
        <end position="45"/>
    </location>
</feature>
<gene>
    <name evidence="3" type="ORF">LJ755_07870</name>
    <name evidence="4" type="ORF">MUK71_13055</name>
</gene>
<evidence type="ECO:0000256" key="2">
    <source>
        <dbReference type="SAM" id="Phobius"/>
    </source>
</evidence>
<name>A0A9X1M7G6_9MICC</name>
<feature type="compositionally biased region" description="Basic residues" evidence="1">
    <location>
        <begin position="135"/>
        <end position="146"/>
    </location>
</feature>
<dbReference type="EMBL" id="CP094984">
    <property type="protein sequence ID" value="UON91510.1"/>
    <property type="molecule type" value="Genomic_DNA"/>
</dbReference>
<evidence type="ECO:0000313" key="6">
    <source>
        <dbReference type="Proteomes" id="UP001155145"/>
    </source>
</evidence>
<keyword evidence="2" id="KW-1133">Transmembrane helix</keyword>
<keyword evidence="5" id="KW-1185">Reference proteome</keyword>
<dbReference type="AlphaFoldDB" id="A0A9X1M7G6"/>
<protein>
    <submittedName>
        <fullName evidence="3">Uncharacterized protein</fullName>
    </submittedName>
</protein>
<dbReference type="Proteomes" id="UP001155145">
    <property type="component" value="Unassembled WGS sequence"/>
</dbReference>
<proteinExistence type="predicted"/>
<keyword evidence="2" id="KW-0472">Membrane</keyword>
<feature type="region of interest" description="Disordered" evidence="1">
    <location>
        <begin position="133"/>
        <end position="156"/>
    </location>
</feature>
<evidence type="ECO:0000313" key="5">
    <source>
        <dbReference type="Proteomes" id="UP000829758"/>
    </source>
</evidence>
<organism evidence="3 6">
    <name type="scientific">Arthrobacter zhangbolii</name>
    <dbReference type="NCBI Taxonomy" id="2886936"/>
    <lineage>
        <taxon>Bacteria</taxon>
        <taxon>Bacillati</taxon>
        <taxon>Actinomycetota</taxon>
        <taxon>Actinomycetes</taxon>
        <taxon>Micrococcales</taxon>
        <taxon>Micrococcaceae</taxon>
        <taxon>Arthrobacter</taxon>
    </lineage>
</organism>